<proteinExistence type="predicted"/>
<accession>A0A0A1VQF2</accession>
<evidence type="ECO:0000313" key="1">
    <source>
        <dbReference type="EMBL" id="GAL91935.1"/>
    </source>
</evidence>
<reference evidence="2" key="1">
    <citation type="journal article" date="2015" name="Genome">
        <title>Whole Genome Sequence of the Non-Microcystin-Producing Microcystis aeruginosa Strain NIES-44.</title>
        <authorList>
            <person name="Okano K."/>
            <person name="Miyata N."/>
            <person name="Ozaki Y."/>
        </authorList>
    </citation>
    <scope>NUCLEOTIDE SEQUENCE [LARGE SCALE GENOMIC DNA]</scope>
    <source>
        <strain evidence="2">NIES-44</strain>
    </source>
</reference>
<evidence type="ECO:0000313" key="2">
    <source>
        <dbReference type="Proteomes" id="UP000030321"/>
    </source>
</evidence>
<sequence length="43" mass="5244">MNQPYNESTLSEKPVFCTLLKKPTPLYFLNRICYNWFIIFRDV</sequence>
<protein>
    <submittedName>
        <fullName evidence="1">Uncharacterized protein</fullName>
    </submittedName>
</protein>
<comment type="caution">
    <text evidence="1">The sequence shown here is derived from an EMBL/GenBank/DDBJ whole genome shotgun (WGS) entry which is preliminary data.</text>
</comment>
<organism evidence="1 2">
    <name type="scientific">Microcystis aeruginosa NIES-44</name>
    <dbReference type="NCBI Taxonomy" id="449439"/>
    <lineage>
        <taxon>Bacteria</taxon>
        <taxon>Bacillati</taxon>
        <taxon>Cyanobacteriota</taxon>
        <taxon>Cyanophyceae</taxon>
        <taxon>Oscillatoriophycideae</taxon>
        <taxon>Chroococcales</taxon>
        <taxon>Microcystaceae</taxon>
        <taxon>Microcystis</taxon>
    </lineage>
</organism>
<dbReference type="Proteomes" id="UP000030321">
    <property type="component" value="Unassembled WGS sequence"/>
</dbReference>
<dbReference type="AlphaFoldDB" id="A0A0A1VQF2"/>
<gene>
    <name evidence="1" type="ORF">N44_00223</name>
</gene>
<name>A0A0A1VQF2_MICAE</name>
<dbReference type="EMBL" id="BBPA01000015">
    <property type="protein sequence ID" value="GAL91935.1"/>
    <property type="molecule type" value="Genomic_DNA"/>
</dbReference>